<dbReference type="NCBIfam" id="TIGR01549">
    <property type="entry name" value="HAD-SF-IA-v1"/>
    <property type="match status" value="1"/>
</dbReference>
<evidence type="ECO:0000313" key="6">
    <source>
        <dbReference type="Proteomes" id="UP000282311"/>
    </source>
</evidence>
<keyword evidence="3 5" id="KW-0378">Hydrolase</keyword>
<evidence type="ECO:0000256" key="1">
    <source>
        <dbReference type="ARBA" id="ARBA00001946"/>
    </source>
</evidence>
<gene>
    <name evidence="5" type="ORF">D7M11_13865</name>
</gene>
<dbReference type="InterPro" id="IPR023198">
    <property type="entry name" value="PGP-like_dom2"/>
</dbReference>
<comment type="cofactor">
    <cofactor evidence="1">
        <name>Mg(2+)</name>
        <dbReference type="ChEBI" id="CHEBI:18420"/>
    </cofactor>
</comment>
<dbReference type="SFLD" id="SFLDS00003">
    <property type="entry name" value="Haloacid_Dehalogenase"/>
    <property type="match status" value="1"/>
</dbReference>
<dbReference type="PRINTS" id="PR00413">
    <property type="entry name" value="HADHALOGNASE"/>
</dbReference>
<dbReference type="AlphaFoldDB" id="A0A3B0CCX4"/>
<dbReference type="GO" id="GO:0046872">
    <property type="term" value="F:metal ion binding"/>
    <property type="evidence" value="ECO:0007669"/>
    <property type="project" value="UniProtKB-KW"/>
</dbReference>
<keyword evidence="4" id="KW-0460">Magnesium</keyword>
<dbReference type="PANTHER" id="PTHR46470:SF2">
    <property type="entry name" value="GLYCERALDEHYDE 3-PHOSPHATE PHOSPHATASE"/>
    <property type="match status" value="1"/>
</dbReference>
<dbReference type="SFLD" id="SFLDG01129">
    <property type="entry name" value="C1.5:_HAD__Beta-PGM__Phosphata"/>
    <property type="match status" value="1"/>
</dbReference>
<evidence type="ECO:0000313" key="5">
    <source>
        <dbReference type="EMBL" id="RKN84095.1"/>
    </source>
</evidence>
<evidence type="ECO:0000256" key="3">
    <source>
        <dbReference type="ARBA" id="ARBA00022801"/>
    </source>
</evidence>
<dbReference type="InterPro" id="IPR006439">
    <property type="entry name" value="HAD-SF_hydro_IA"/>
</dbReference>
<proteinExistence type="predicted"/>
<dbReference type="Gene3D" id="3.40.50.1000">
    <property type="entry name" value="HAD superfamily/HAD-like"/>
    <property type="match status" value="1"/>
</dbReference>
<dbReference type="InterPro" id="IPR023214">
    <property type="entry name" value="HAD_sf"/>
</dbReference>
<organism evidence="5 6">
    <name type="scientific">Paenibacillus ginsengarvi</name>
    <dbReference type="NCBI Taxonomy" id="400777"/>
    <lineage>
        <taxon>Bacteria</taxon>
        <taxon>Bacillati</taxon>
        <taxon>Bacillota</taxon>
        <taxon>Bacilli</taxon>
        <taxon>Bacillales</taxon>
        <taxon>Paenibacillaceae</taxon>
        <taxon>Paenibacillus</taxon>
    </lineage>
</organism>
<dbReference type="GO" id="GO:0044281">
    <property type="term" value="P:small molecule metabolic process"/>
    <property type="evidence" value="ECO:0007669"/>
    <property type="project" value="UniProtKB-ARBA"/>
</dbReference>
<reference evidence="5 6" key="1">
    <citation type="journal article" date="2007" name="Int. J. Syst. Evol. Microbiol.">
        <title>Paenibacillus ginsengarvi sp. nov., isolated from soil from ginseng cultivation.</title>
        <authorList>
            <person name="Yoon M.H."/>
            <person name="Ten L.N."/>
            <person name="Im W.T."/>
        </authorList>
    </citation>
    <scope>NUCLEOTIDE SEQUENCE [LARGE SCALE GENOMIC DNA]</scope>
    <source>
        <strain evidence="5 6">KCTC 13059</strain>
    </source>
</reference>
<comment type="caution">
    <text evidence="5">The sequence shown here is derived from an EMBL/GenBank/DDBJ whole genome shotgun (WGS) entry which is preliminary data.</text>
</comment>
<dbReference type="GO" id="GO:0016791">
    <property type="term" value="F:phosphatase activity"/>
    <property type="evidence" value="ECO:0007669"/>
    <property type="project" value="TreeGrafter"/>
</dbReference>
<dbReference type="SUPFAM" id="SSF56784">
    <property type="entry name" value="HAD-like"/>
    <property type="match status" value="1"/>
</dbReference>
<dbReference type="Proteomes" id="UP000282311">
    <property type="component" value="Unassembled WGS sequence"/>
</dbReference>
<sequence length="237" mass="26909">MIRIGGRGMEAIGFDLGETLIAYKNIPLSWECHYRKALIVIADQLRVASHKENLDVAEQILMRYNTRVHPREHEVTDVEIFEELVQRWGLSEDHASRALELFFSSFQQTCEVYADAFRVLKALRSKGIRVGILTDVPYGMNKLFVMRDIEPFRSFVDVIVTSVDAGFRKPRTEGFYQLANGLGTEPSRMMYVGNERKDVEGANRAGMKSVCIDRNGGKPGWGQALTVSNLDEILDYL</sequence>
<evidence type="ECO:0000256" key="4">
    <source>
        <dbReference type="ARBA" id="ARBA00022842"/>
    </source>
</evidence>
<dbReference type="Pfam" id="PF00702">
    <property type="entry name" value="Hydrolase"/>
    <property type="match status" value="1"/>
</dbReference>
<name>A0A3B0CCX4_9BACL</name>
<accession>A0A3B0CCX4</accession>
<dbReference type="EMBL" id="RBAH01000009">
    <property type="protein sequence ID" value="RKN84095.1"/>
    <property type="molecule type" value="Genomic_DNA"/>
</dbReference>
<protein>
    <submittedName>
        <fullName evidence="5">HAD family hydrolase</fullName>
    </submittedName>
</protein>
<dbReference type="PANTHER" id="PTHR46470">
    <property type="entry name" value="N-ACYLNEURAMINATE-9-PHOSPHATASE"/>
    <property type="match status" value="1"/>
</dbReference>
<dbReference type="InterPro" id="IPR036412">
    <property type="entry name" value="HAD-like_sf"/>
</dbReference>
<dbReference type="Gene3D" id="1.10.150.240">
    <property type="entry name" value="Putative phosphatase, domain 2"/>
    <property type="match status" value="1"/>
</dbReference>
<evidence type="ECO:0000256" key="2">
    <source>
        <dbReference type="ARBA" id="ARBA00022723"/>
    </source>
</evidence>
<keyword evidence="2" id="KW-0479">Metal-binding</keyword>
<dbReference type="InterPro" id="IPR051400">
    <property type="entry name" value="HAD-like_hydrolase"/>
</dbReference>
<keyword evidence="6" id="KW-1185">Reference proteome</keyword>